<evidence type="ECO:0000256" key="3">
    <source>
        <dbReference type="ARBA" id="ARBA00023163"/>
    </source>
</evidence>
<feature type="domain" description="HTH araC/xylS-type" evidence="4">
    <location>
        <begin position="123"/>
        <end position="223"/>
    </location>
</feature>
<dbReference type="Gene3D" id="1.10.10.60">
    <property type="entry name" value="Homeodomain-like"/>
    <property type="match status" value="1"/>
</dbReference>
<keyword evidence="2" id="KW-0238">DNA-binding</keyword>
<dbReference type="InterPro" id="IPR018062">
    <property type="entry name" value="HTH_AraC-typ_CS"/>
</dbReference>
<protein>
    <submittedName>
        <fullName evidence="5">Helix-turn-helix domain-containing protein</fullName>
    </submittedName>
</protein>
<keyword evidence="3" id="KW-0804">Transcription</keyword>
<gene>
    <name evidence="5" type="ORF">ACCI49_23860</name>
</gene>
<dbReference type="Pfam" id="PF12833">
    <property type="entry name" value="HTH_18"/>
    <property type="match status" value="1"/>
</dbReference>
<sequence length="233" mass="25965">MINDQEVFSSPLFLLAADRLRAHTLPSTCLLCGLDGPIVLKYGAKQVVGDILLVRPQVLHEVIIEGRARILNLNGLQFPYDNDLAIQLTNTNYEIAIDSLWGDESSILELRARLGYRQVKCPTDIAQIIIHLSDEPMFRMSQQELAIRLNRERTQALKYFKASTGMTFRGLKLWLAIQSAAHQLLTGDLVRNAAIDNGFADTAHFSRSFRTALGITPSEAIAGYHLAMSLSSR</sequence>
<dbReference type="PANTHER" id="PTHR43280">
    <property type="entry name" value="ARAC-FAMILY TRANSCRIPTIONAL REGULATOR"/>
    <property type="match status" value="1"/>
</dbReference>
<evidence type="ECO:0000256" key="1">
    <source>
        <dbReference type="ARBA" id="ARBA00023015"/>
    </source>
</evidence>
<evidence type="ECO:0000313" key="6">
    <source>
        <dbReference type="Proteomes" id="UP001569428"/>
    </source>
</evidence>
<dbReference type="InterPro" id="IPR009057">
    <property type="entry name" value="Homeodomain-like_sf"/>
</dbReference>
<dbReference type="PROSITE" id="PS01124">
    <property type="entry name" value="HTH_ARAC_FAMILY_2"/>
    <property type="match status" value="1"/>
</dbReference>
<keyword evidence="1" id="KW-0805">Transcription regulation</keyword>
<dbReference type="EMBL" id="JBGMEK010000166">
    <property type="protein sequence ID" value="MFA0813908.1"/>
    <property type="molecule type" value="Genomic_DNA"/>
</dbReference>
<keyword evidence="6" id="KW-1185">Reference proteome</keyword>
<dbReference type="SMART" id="SM00342">
    <property type="entry name" value="HTH_ARAC"/>
    <property type="match status" value="1"/>
</dbReference>
<organism evidence="5 6">
    <name type="scientific">Microbulbifer epialgicus</name>
    <dbReference type="NCBI Taxonomy" id="393907"/>
    <lineage>
        <taxon>Bacteria</taxon>
        <taxon>Pseudomonadati</taxon>
        <taxon>Pseudomonadota</taxon>
        <taxon>Gammaproteobacteria</taxon>
        <taxon>Cellvibrionales</taxon>
        <taxon>Microbulbiferaceae</taxon>
        <taxon>Microbulbifer</taxon>
    </lineage>
</organism>
<evidence type="ECO:0000256" key="2">
    <source>
        <dbReference type="ARBA" id="ARBA00023125"/>
    </source>
</evidence>
<reference evidence="5 6" key="1">
    <citation type="submission" date="2024-08" db="EMBL/GenBank/DDBJ databases">
        <authorList>
            <person name="Ishaq N."/>
        </authorList>
    </citation>
    <scope>NUCLEOTIDE SEQUENCE [LARGE SCALE GENOMIC DNA]</scope>
    <source>
        <strain evidence="5 6">DSM 18651</strain>
    </source>
</reference>
<dbReference type="InterPro" id="IPR018060">
    <property type="entry name" value="HTH_AraC"/>
</dbReference>
<dbReference type="SUPFAM" id="SSF46689">
    <property type="entry name" value="Homeodomain-like"/>
    <property type="match status" value="1"/>
</dbReference>
<dbReference type="RefSeq" id="WP_371841744.1">
    <property type="nucleotide sequence ID" value="NZ_JBGMEK010000166.1"/>
</dbReference>
<name>A0ABV4P6B7_9GAMM</name>
<evidence type="ECO:0000313" key="5">
    <source>
        <dbReference type="EMBL" id="MFA0813908.1"/>
    </source>
</evidence>
<proteinExistence type="predicted"/>
<dbReference type="PANTHER" id="PTHR43280:SF2">
    <property type="entry name" value="HTH-TYPE TRANSCRIPTIONAL REGULATOR EXSA"/>
    <property type="match status" value="1"/>
</dbReference>
<evidence type="ECO:0000259" key="4">
    <source>
        <dbReference type="PROSITE" id="PS01124"/>
    </source>
</evidence>
<comment type="caution">
    <text evidence="5">The sequence shown here is derived from an EMBL/GenBank/DDBJ whole genome shotgun (WGS) entry which is preliminary data.</text>
</comment>
<dbReference type="PROSITE" id="PS00041">
    <property type="entry name" value="HTH_ARAC_FAMILY_1"/>
    <property type="match status" value="1"/>
</dbReference>
<dbReference type="Proteomes" id="UP001569428">
    <property type="component" value="Unassembled WGS sequence"/>
</dbReference>
<accession>A0ABV4P6B7</accession>